<comment type="caution">
    <text evidence="2">The sequence shown here is derived from an EMBL/GenBank/DDBJ whole genome shotgun (WGS) entry which is preliminary data.</text>
</comment>
<dbReference type="Proteomes" id="UP000243342">
    <property type="component" value="Unassembled WGS sequence"/>
</dbReference>
<dbReference type="EMBL" id="MLCF01000031">
    <property type="protein sequence ID" value="OIV38072.1"/>
    <property type="molecule type" value="Genomic_DNA"/>
</dbReference>
<evidence type="ECO:0008006" key="4">
    <source>
        <dbReference type="Google" id="ProtNLM"/>
    </source>
</evidence>
<evidence type="ECO:0000313" key="2">
    <source>
        <dbReference type="EMBL" id="OIV38072.1"/>
    </source>
</evidence>
<feature type="compositionally biased region" description="Basic and acidic residues" evidence="1">
    <location>
        <begin position="205"/>
        <end position="215"/>
    </location>
</feature>
<protein>
    <recommendedName>
        <fullName evidence="4">HTH hxlR-type domain-containing protein</fullName>
    </recommendedName>
</protein>
<evidence type="ECO:0000256" key="1">
    <source>
        <dbReference type="SAM" id="MobiDB-lite"/>
    </source>
</evidence>
<evidence type="ECO:0000313" key="3">
    <source>
        <dbReference type="Proteomes" id="UP000243342"/>
    </source>
</evidence>
<dbReference type="InterPro" id="IPR036388">
    <property type="entry name" value="WH-like_DNA-bd_sf"/>
</dbReference>
<dbReference type="SUPFAM" id="SSF46785">
    <property type="entry name" value="Winged helix' DNA-binding domain"/>
    <property type="match status" value="1"/>
</dbReference>
<accession>A0A1J7C955</accession>
<dbReference type="AlphaFoldDB" id="A0A1J7C955"/>
<keyword evidence="3" id="KW-1185">Reference proteome</keyword>
<organism evidence="2 3">
    <name type="scientific">Mangrovactinospora gilvigrisea</name>
    <dbReference type="NCBI Taxonomy" id="1428644"/>
    <lineage>
        <taxon>Bacteria</taxon>
        <taxon>Bacillati</taxon>
        <taxon>Actinomycetota</taxon>
        <taxon>Actinomycetes</taxon>
        <taxon>Kitasatosporales</taxon>
        <taxon>Streptomycetaceae</taxon>
        <taxon>Mangrovactinospora</taxon>
    </lineage>
</organism>
<dbReference type="STRING" id="1428644.BIV57_07625"/>
<dbReference type="Gene3D" id="1.10.10.10">
    <property type="entry name" value="Winged helix-like DNA-binding domain superfamily/Winged helix DNA-binding domain"/>
    <property type="match status" value="1"/>
</dbReference>
<gene>
    <name evidence="2" type="ORF">BIV57_07625</name>
</gene>
<sequence length="215" mass="22773">MSIGSLREHLADTNTGTVGSRLHHLRRRGLLVPVQGLTTPVRTTALGDAAAEVEEAVVAAAELLPAPWAGADPINQAESLLERLAYRHVPAILLALAEGPCTVPELADRLARLPDKTVARQADLALGIAWIDRSAPTSRRRYGTRLVLSERGEIATVLLGQLADWAHTHLPPEAPHQATVTAATALSPAVRPAATHSPAPVAPARDADSSHARHR</sequence>
<proteinExistence type="predicted"/>
<name>A0A1J7C955_9ACTN</name>
<dbReference type="InterPro" id="IPR036390">
    <property type="entry name" value="WH_DNA-bd_sf"/>
</dbReference>
<reference evidence="2 3" key="1">
    <citation type="submission" date="2016-10" db="EMBL/GenBank/DDBJ databases">
        <title>Genome sequence of Streptomyces gilvigriseus MUSC 26.</title>
        <authorList>
            <person name="Lee L.-H."/>
            <person name="Ser H.-L."/>
        </authorList>
    </citation>
    <scope>NUCLEOTIDE SEQUENCE [LARGE SCALE GENOMIC DNA]</scope>
    <source>
        <strain evidence="2 3">MUSC 26</strain>
    </source>
</reference>
<feature type="region of interest" description="Disordered" evidence="1">
    <location>
        <begin position="190"/>
        <end position="215"/>
    </location>
</feature>